<feature type="signal peptide" evidence="1">
    <location>
        <begin position="1"/>
        <end position="28"/>
    </location>
</feature>
<accession>M1NX98</accession>
<dbReference type="EMBL" id="CP003697">
    <property type="protein sequence ID" value="AGF72115.1"/>
    <property type="molecule type" value="Genomic_DNA"/>
</dbReference>
<evidence type="ECO:0000313" key="3">
    <source>
        <dbReference type="Proteomes" id="UP000011723"/>
    </source>
</evidence>
<sequence>MVITLRRAAVALCAALLTCSGTTAVANAQALPLPSSSPLDELGRPTQQTADQVRAFAEQPWLPDEVSGAILSALAFFAGDNGDGGPPLPADAPTFTQFYWPTVSGDCMGEGLNSVGSALAVPGPAEIPAPGAEAGQTTFLFTALGTSPAVQQQGGMQVQWFNLNTLRSGTTELANHGINPDGPATLSGTADTGVGTVIAVVSGDVHTEDNTCSFIPTAAIIDAR</sequence>
<keyword evidence="3" id="KW-1185">Reference proteome</keyword>
<dbReference type="PATRIC" id="fig|1121362.3.peg.1116"/>
<reference evidence="2 3" key="1">
    <citation type="journal article" date="2012" name="Stand. Genomic Sci.">
        <title>Genome sequence of the halotolerant bacterium Corynebacterium halotolerans type strain YIM 70093(T) (= DSM 44683(T)).</title>
        <authorList>
            <person name="Ruckert C."/>
            <person name="Albersmeier A."/>
            <person name="Al-Dilaimi A."/>
            <person name="Niehaus K."/>
            <person name="Szczepanowski R."/>
            <person name="Kalinowski J."/>
        </authorList>
    </citation>
    <scope>NUCLEOTIDE SEQUENCE [LARGE SCALE GENOMIC DNA]</scope>
    <source>
        <strain evidence="2">YIM 70093</strain>
    </source>
</reference>
<evidence type="ECO:0000313" key="2">
    <source>
        <dbReference type="EMBL" id="AGF72115.1"/>
    </source>
</evidence>
<feature type="chain" id="PRO_5039132133" description="Secreted protein" evidence="1">
    <location>
        <begin position="29"/>
        <end position="224"/>
    </location>
</feature>
<protein>
    <recommendedName>
        <fullName evidence="4">Secreted protein</fullName>
    </recommendedName>
</protein>
<keyword evidence="1" id="KW-0732">Signal</keyword>
<dbReference type="KEGG" id="chn:A605_05545"/>
<proteinExistence type="predicted"/>
<name>M1NX98_9CORY</name>
<organism evidence="2 3">
    <name type="scientific">Corynebacterium halotolerans YIM 70093 = DSM 44683</name>
    <dbReference type="NCBI Taxonomy" id="1121362"/>
    <lineage>
        <taxon>Bacteria</taxon>
        <taxon>Bacillati</taxon>
        <taxon>Actinomycetota</taxon>
        <taxon>Actinomycetes</taxon>
        <taxon>Mycobacteriales</taxon>
        <taxon>Corynebacteriaceae</taxon>
        <taxon>Corynebacterium</taxon>
    </lineage>
</organism>
<dbReference type="Proteomes" id="UP000011723">
    <property type="component" value="Chromosome"/>
</dbReference>
<dbReference type="RefSeq" id="WP_015400534.1">
    <property type="nucleotide sequence ID" value="NC_020302.1"/>
</dbReference>
<evidence type="ECO:0000256" key="1">
    <source>
        <dbReference type="SAM" id="SignalP"/>
    </source>
</evidence>
<dbReference type="AlphaFoldDB" id="M1NX98"/>
<dbReference type="eggNOG" id="ENOG5033SXJ">
    <property type="taxonomic scope" value="Bacteria"/>
</dbReference>
<dbReference type="STRING" id="1121362.A605_05545"/>
<dbReference type="HOGENOM" id="CLU_073060_0_0_11"/>
<evidence type="ECO:0008006" key="4">
    <source>
        <dbReference type="Google" id="ProtNLM"/>
    </source>
</evidence>
<gene>
    <name evidence="2" type="ORF">A605_05545</name>
</gene>